<dbReference type="AlphaFoldDB" id="A0A424W523"/>
<dbReference type="EMBL" id="QVXO01000065">
    <property type="protein sequence ID" value="RPJ88412.1"/>
    <property type="molecule type" value="Genomic_DNA"/>
</dbReference>
<gene>
    <name evidence="1" type="ORF">DY367_27790</name>
</gene>
<reference evidence="1 2" key="1">
    <citation type="submission" date="2018-08" db="EMBL/GenBank/DDBJ databases">
        <title>Achromobacter xylosoxidans Genome sequencing and assembly.</title>
        <authorList>
            <person name="Wang R."/>
            <person name="Rensing C."/>
            <person name="Li Y."/>
        </authorList>
    </citation>
    <scope>NUCLEOTIDE SEQUENCE [LARGE SCALE GENOMIC DNA]</scope>
    <source>
        <strain evidence="1 2">GD003A</strain>
    </source>
</reference>
<evidence type="ECO:0000313" key="1">
    <source>
        <dbReference type="EMBL" id="RPJ88412.1"/>
    </source>
</evidence>
<protein>
    <submittedName>
        <fullName evidence="1">Uncharacterized protein</fullName>
    </submittedName>
</protein>
<dbReference type="RefSeq" id="WP_118934402.1">
    <property type="nucleotide sequence ID" value="NZ_CP061008.1"/>
</dbReference>
<evidence type="ECO:0000313" key="2">
    <source>
        <dbReference type="Proteomes" id="UP000285324"/>
    </source>
</evidence>
<proteinExistence type="predicted"/>
<dbReference type="Proteomes" id="UP000285324">
    <property type="component" value="Unassembled WGS sequence"/>
</dbReference>
<organism evidence="1 2">
    <name type="scientific">Alcaligenes xylosoxydans xylosoxydans</name>
    <name type="common">Achromobacter xylosoxidans</name>
    <dbReference type="NCBI Taxonomy" id="85698"/>
    <lineage>
        <taxon>Bacteria</taxon>
        <taxon>Pseudomonadati</taxon>
        <taxon>Pseudomonadota</taxon>
        <taxon>Betaproteobacteria</taxon>
        <taxon>Burkholderiales</taxon>
        <taxon>Alcaligenaceae</taxon>
        <taxon>Achromobacter</taxon>
    </lineage>
</organism>
<comment type="caution">
    <text evidence="1">The sequence shown here is derived from an EMBL/GenBank/DDBJ whole genome shotgun (WGS) entry which is preliminary data.</text>
</comment>
<dbReference type="OrthoDB" id="9135204at2"/>
<sequence length="181" mass="20495">MNPIQEDQMFVEFYSDAVELTHESEREGRPIYKEMPHVKIMIPGDPHNIIERRATDADKQKYPKAWARFERMEAAGQEGTPLEQWPQINRAQVKEAKYFEVHTVEAMAGLSDAHCMKMGMGFSELRTKAKAYLTNAKDTAAVTAQAAENERLHSLIADLQAQLKEQGRRGPGRPPKDTAEA</sequence>
<accession>A0A424W523</accession>
<name>A0A424W523_ALCXX</name>